<evidence type="ECO:0000313" key="2">
    <source>
        <dbReference type="Proteomes" id="UP000276133"/>
    </source>
</evidence>
<evidence type="ECO:0000313" key="1">
    <source>
        <dbReference type="EMBL" id="RNA32264.1"/>
    </source>
</evidence>
<dbReference type="EMBL" id="REGN01001822">
    <property type="protein sequence ID" value="RNA32264.1"/>
    <property type="molecule type" value="Genomic_DNA"/>
</dbReference>
<comment type="caution">
    <text evidence="1">The sequence shown here is derived from an EMBL/GenBank/DDBJ whole genome shotgun (WGS) entry which is preliminary data.</text>
</comment>
<protein>
    <submittedName>
        <fullName evidence="1">Uncharacterized protein</fullName>
    </submittedName>
</protein>
<accession>A0A3M7S8X8</accession>
<proteinExistence type="predicted"/>
<gene>
    <name evidence="1" type="ORF">BpHYR1_036953</name>
</gene>
<keyword evidence="2" id="KW-1185">Reference proteome</keyword>
<dbReference type="AlphaFoldDB" id="A0A3M7S8X8"/>
<sequence>MKNTGNNTAIKCNILSKTSATKYVALYCKFLFNVLANIFVDSFAEFQYQSVNYEFVRQL</sequence>
<reference evidence="1 2" key="1">
    <citation type="journal article" date="2018" name="Sci. Rep.">
        <title>Genomic signatures of local adaptation to the degree of environmental predictability in rotifers.</title>
        <authorList>
            <person name="Franch-Gras L."/>
            <person name="Hahn C."/>
            <person name="Garcia-Roger E.M."/>
            <person name="Carmona M.J."/>
            <person name="Serra M."/>
            <person name="Gomez A."/>
        </authorList>
    </citation>
    <scope>NUCLEOTIDE SEQUENCE [LARGE SCALE GENOMIC DNA]</scope>
    <source>
        <strain evidence="1">HYR1</strain>
    </source>
</reference>
<name>A0A3M7S8X8_BRAPC</name>
<dbReference type="Proteomes" id="UP000276133">
    <property type="component" value="Unassembled WGS sequence"/>
</dbReference>
<organism evidence="1 2">
    <name type="scientific">Brachionus plicatilis</name>
    <name type="common">Marine rotifer</name>
    <name type="synonym">Brachionus muelleri</name>
    <dbReference type="NCBI Taxonomy" id="10195"/>
    <lineage>
        <taxon>Eukaryota</taxon>
        <taxon>Metazoa</taxon>
        <taxon>Spiralia</taxon>
        <taxon>Gnathifera</taxon>
        <taxon>Rotifera</taxon>
        <taxon>Eurotatoria</taxon>
        <taxon>Monogononta</taxon>
        <taxon>Pseudotrocha</taxon>
        <taxon>Ploima</taxon>
        <taxon>Brachionidae</taxon>
        <taxon>Brachionus</taxon>
    </lineage>
</organism>